<dbReference type="InterPro" id="IPR003716">
    <property type="entry name" value="DNA-dir_RNA_pol_omega"/>
</dbReference>
<organism evidence="12 13">
    <name type="scientific">Campylobacter canadensis</name>
    <dbReference type="NCBI Taxonomy" id="449520"/>
    <lineage>
        <taxon>Bacteria</taxon>
        <taxon>Pseudomonadati</taxon>
        <taxon>Campylobacterota</taxon>
        <taxon>Epsilonproteobacteria</taxon>
        <taxon>Campylobacterales</taxon>
        <taxon>Campylobacteraceae</taxon>
        <taxon>Campylobacter</taxon>
    </lineage>
</organism>
<dbReference type="Gene3D" id="3.90.940.10">
    <property type="match status" value="1"/>
</dbReference>
<evidence type="ECO:0000256" key="5">
    <source>
        <dbReference type="ARBA" id="ARBA00022679"/>
    </source>
</evidence>
<evidence type="ECO:0000256" key="6">
    <source>
        <dbReference type="ARBA" id="ARBA00022695"/>
    </source>
</evidence>
<evidence type="ECO:0000256" key="10">
    <source>
        <dbReference type="ARBA" id="ARBA00048552"/>
    </source>
</evidence>
<dbReference type="NCBIfam" id="TIGR00690">
    <property type="entry name" value="rpoZ"/>
    <property type="match status" value="1"/>
</dbReference>
<dbReference type="EC" id="2.7.7.6" evidence="2 11"/>
<dbReference type="GO" id="GO:0000428">
    <property type="term" value="C:DNA-directed RNA polymerase complex"/>
    <property type="evidence" value="ECO:0007669"/>
    <property type="project" value="UniProtKB-KW"/>
</dbReference>
<protein>
    <recommendedName>
        <fullName evidence="3 11">DNA-directed RNA polymerase subunit omega</fullName>
        <shortName evidence="11">RNAP omega subunit</shortName>
        <ecNumber evidence="2 11">2.7.7.6</ecNumber>
    </recommendedName>
    <alternativeName>
        <fullName evidence="9 11">RNA polymerase omega subunit</fullName>
    </alternativeName>
    <alternativeName>
        <fullName evidence="8 11">Transcriptase subunit omega</fullName>
    </alternativeName>
</protein>
<name>A0ABS7WRY1_9BACT</name>
<gene>
    <name evidence="11" type="primary">rpoZ</name>
    <name evidence="12" type="ORF">AVCANL283_05265</name>
</gene>
<evidence type="ECO:0000256" key="8">
    <source>
        <dbReference type="ARBA" id="ARBA00029924"/>
    </source>
</evidence>
<dbReference type="RefSeq" id="WP_172233623.1">
    <property type="nucleotide sequence ID" value="NZ_CP035946.1"/>
</dbReference>
<dbReference type="EMBL" id="JACGBB010000009">
    <property type="protein sequence ID" value="MBZ7987510.1"/>
    <property type="molecule type" value="Genomic_DNA"/>
</dbReference>
<dbReference type="InterPro" id="IPR006110">
    <property type="entry name" value="Pol_omega/Rpo6/RPB6"/>
</dbReference>
<comment type="caution">
    <text evidence="12">The sequence shown here is derived from an EMBL/GenBank/DDBJ whole genome shotgun (WGS) entry which is preliminary data.</text>
</comment>
<dbReference type="HAMAP" id="MF_00366">
    <property type="entry name" value="RNApol_bact_RpoZ"/>
    <property type="match status" value="1"/>
</dbReference>
<keyword evidence="7 11" id="KW-0804">Transcription</keyword>
<keyword evidence="6 11" id="KW-0548">Nucleotidyltransferase</keyword>
<keyword evidence="13" id="KW-1185">Reference proteome</keyword>
<evidence type="ECO:0000256" key="9">
    <source>
        <dbReference type="ARBA" id="ARBA00030998"/>
    </source>
</evidence>
<comment type="function">
    <text evidence="11">Promotes RNA polymerase assembly. Latches the N- and C-terminal regions of the beta' subunit thereby facilitating its interaction with the beta and alpha subunits.</text>
</comment>
<sequence>MRTEQIAAKALEKVGNDRYILSIMVAKRAKELSEGASVLINLDSKNTYKFTDIALMEIAEEKIVFEGVSE</sequence>
<keyword evidence="5 11" id="KW-0808">Transferase</keyword>
<evidence type="ECO:0000313" key="13">
    <source>
        <dbReference type="Proteomes" id="UP000786183"/>
    </source>
</evidence>
<dbReference type="Pfam" id="PF01192">
    <property type="entry name" value="RNA_pol_Rpb6"/>
    <property type="match status" value="1"/>
</dbReference>
<evidence type="ECO:0000256" key="7">
    <source>
        <dbReference type="ARBA" id="ARBA00023163"/>
    </source>
</evidence>
<comment type="subunit">
    <text evidence="11">The RNAP catalytic core consists of 2 alpha, 1 beta, 1 beta' and 1 omega subunit. When a sigma factor is associated with the core the holoenzyme is formed, which can initiate transcription.</text>
</comment>
<dbReference type="SUPFAM" id="SSF63562">
    <property type="entry name" value="RPB6/omega subunit-like"/>
    <property type="match status" value="1"/>
</dbReference>
<dbReference type="GO" id="GO:0003899">
    <property type="term" value="F:DNA-directed RNA polymerase activity"/>
    <property type="evidence" value="ECO:0007669"/>
    <property type="project" value="UniProtKB-EC"/>
</dbReference>
<evidence type="ECO:0000256" key="3">
    <source>
        <dbReference type="ARBA" id="ARBA00013725"/>
    </source>
</evidence>
<accession>A0ABS7WRY1</accession>
<evidence type="ECO:0000256" key="1">
    <source>
        <dbReference type="ARBA" id="ARBA00006711"/>
    </source>
</evidence>
<evidence type="ECO:0000256" key="4">
    <source>
        <dbReference type="ARBA" id="ARBA00022478"/>
    </source>
</evidence>
<dbReference type="NCBIfam" id="NF001579">
    <property type="entry name" value="PRK00392.6-2"/>
    <property type="match status" value="1"/>
</dbReference>
<dbReference type="InterPro" id="IPR036161">
    <property type="entry name" value="RPB6/omega-like_sf"/>
</dbReference>
<dbReference type="Proteomes" id="UP000786183">
    <property type="component" value="Unassembled WGS sequence"/>
</dbReference>
<reference evidence="12 13" key="1">
    <citation type="submission" date="2020-07" db="EMBL/GenBank/DDBJ databases">
        <title>Transfer of Campylobacter canadensis to the novel genus Avispirillum gen. nov., that also includes two novel species recovered from migratory waterfowl: Avispirillum anseris sp. nov. and Avispirillum brantae sp. nov.</title>
        <authorList>
            <person name="Miller W.G."/>
            <person name="Chapman M.H."/>
            <person name="Yee E."/>
            <person name="Inglis G.D."/>
        </authorList>
    </citation>
    <scope>NUCLEOTIDE SEQUENCE [LARGE SCALE GENOMIC DNA]</scope>
    <source>
        <strain evidence="12 13">L283</strain>
    </source>
</reference>
<comment type="similarity">
    <text evidence="1 11">Belongs to the RNA polymerase subunit omega family.</text>
</comment>
<evidence type="ECO:0000313" key="12">
    <source>
        <dbReference type="EMBL" id="MBZ7987510.1"/>
    </source>
</evidence>
<evidence type="ECO:0000256" key="11">
    <source>
        <dbReference type="HAMAP-Rule" id="MF_00366"/>
    </source>
</evidence>
<evidence type="ECO:0000256" key="2">
    <source>
        <dbReference type="ARBA" id="ARBA00012418"/>
    </source>
</evidence>
<keyword evidence="4 11" id="KW-0240">DNA-directed RNA polymerase</keyword>
<proteinExistence type="inferred from homology"/>
<dbReference type="SMART" id="SM01409">
    <property type="entry name" value="RNA_pol_Rpb6"/>
    <property type="match status" value="1"/>
</dbReference>
<comment type="catalytic activity">
    <reaction evidence="10 11">
        <text>RNA(n) + a ribonucleoside 5'-triphosphate = RNA(n+1) + diphosphate</text>
        <dbReference type="Rhea" id="RHEA:21248"/>
        <dbReference type="Rhea" id="RHEA-COMP:14527"/>
        <dbReference type="Rhea" id="RHEA-COMP:17342"/>
        <dbReference type="ChEBI" id="CHEBI:33019"/>
        <dbReference type="ChEBI" id="CHEBI:61557"/>
        <dbReference type="ChEBI" id="CHEBI:140395"/>
        <dbReference type="EC" id="2.7.7.6"/>
    </reaction>
</comment>